<dbReference type="GO" id="GO:0005871">
    <property type="term" value="C:kinesin complex"/>
    <property type="evidence" value="ECO:0007669"/>
    <property type="project" value="TreeGrafter"/>
</dbReference>
<keyword evidence="2 3" id="KW-0067">ATP-binding</keyword>
<evidence type="ECO:0000313" key="7">
    <source>
        <dbReference type="Proteomes" id="UP000076722"/>
    </source>
</evidence>
<feature type="domain" description="Kinesin motor" evidence="5">
    <location>
        <begin position="46"/>
        <end position="425"/>
    </location>
</feature>
<evidence type="ECO:0000256" key="2">
    <source>
        <dbReference type="ARBA" id="ARBA00022840"/>
    </source>
</evidence>
<dbReference type="Proteomes" id="UP000076722">
    <property type="component" value="Unassembled WGS sequence"/>
</dbReference>
<dbReference type="PROSITE" id="PS00411">
    <property type="entry name" value="KINESIN_MOTOR_1"/>
    <property type="match status" value="1"/>
</dbReference>
<dbReference type="Gene3D" id="3.40.850.10">
    <property type="entry name" value="Kinesin motor domain"/>
    <property type="match status" value="1"/>
</dbReference>
<dbReference type="SUPFAM" id="SSF52540">
    <property type="entry name" value="P-loop containing nucleoside triphosphate hydrolases"/>
    <property type="match status" value="1"/>
</dbReference>
<dbReference type="SMART" id="SM00129">
    <property type="entry name" value="KISc"/>
    <property type="match status" value="1"/>
</dbReference>
<dbReference type="InterPro" id="IPR019821">
    <property type="entry name" value="Kinesin_motor_CS"/>
</dbReference>
<dbReference type="GO" id="GO:0005874">
    <property type="term" value="C:microtubule"/>
    <property type="evidence" value="ECO:0007669"/>
    <property type="project" value="UniProtKB-KW"/>
</dbReference>
<dbReference type="InterPro" id="IPR001752">
    <property type="entry name" value="Kinesin_motor_dom"/>
</dbReference>
<sequence>MSLSSQNITANQHLYRALLTQWESTQPPARGFESSVDTASRREDKDVIVAFRTRPPLERELIRFESEKTPASDAESDVSEPVTVENFKAGISVISAEPGVMVAHVPGMKWNGPTLTQKTFEADLAFGPQISNDEIYQRTVQAHDMINLALEGGVSCIMAYGQTGAGKTYTMESLEHLIARDLFPAAEKTSARLLDSTQDARKNEDGATNIFEFSVTFLELLGKTAYDLLEQGYNPDDETSPRKPVDIHEDKAGFVRPRLVETNVTSSEELNSLITNALAHRRVSATARNAQSSRSHAVLTIRAHNTLLPHADDGELILVDLAGSERYDDSKAHSKLLMDQSRENNKSLANLKECVRTRAKSGLEATTFVHIPFRTNKLTLLLKSIFDLESTRLSKTIVIAHMSPHLQDTPHSVNTLSYASPFRVDVPKSRGTPVMNKDDPRTWDHVYTIEFLTKEFEKRSLARAKAGHQAQAKQAALKGKKIRPFDDTIKYPMAIDPVKLCPPPKTGKHLARMYTAEWIEACFKAQIPENLERTSAHDVVKTAAMESYGAFNYLLLTARTKTRNSVMKTRKKAAADEIYGTSARPRAMSLVNCILYSFTSRCISLPCSQR</sequence>
<dbReference type="OrthoDB" id="3176171at2759"/>
<comment type="similarity">
    <text evidence="3 4">Belongs to the TRAFAC class myosin-kinesin ATPase superfamily. Kinesin family.</text>
</comment>
<dbReference type="GO" id="GO:0008017">
    <property type="term" value="F:microtubule binding"/>
    <property type="evidence" value="ECO:0007669"/>
    <property type="project" value="InterPro"/>
</dbReference>
<evidence type="ECO:0000313" key="6">
    <source>
        <dbReference type="EMBL" id="KZS87745.1"/>
    </source>
</evidence>
<dbReference type="InterPro" id="IPR027417">
    <property type="entry name" value="P-loop_NTPase"/>
</dbReference>
<gene>
    <name evidence="6" type="ORF">SISNIDRAFT_419102</name>
</gene>
<dbReference type="EMBL" id="KV419444">
    <property type="protein sequence ID" value="KZS87745.1"/>
    <property type="molecule type" value="Genomic_DNA"/>
</dbReference>
<dbReference type="STRING" id="1314777.A0A164NIS9"/>
<evidence type="ECO:0000256" key="1">
    <source>
        <dbReference type="ARBA" id="ARBA00022741"/>
    </source>
</evidence>
<accession>A0A164NIS9</accession>
<dbReference type="InterPro" id="IPR036961">
    <property type="entry name" value="Kinesin_motor_dom_sf"/>
</dbReference>
<dbReference type="InterPro" id="IPR027640">
    <property type="entry name" value="Kinesin-like_fam"/>
</dbReference>
<dbReference type="PRINTS" id="PR00380">
    <property type="entry name" value="KINESINHEAVY"/>
</dbReference>
<keyword evidence="4" id="KW-0493">Microtubule</keyword>
<feature type="binding site" evidence="3">
    <location>
        <begin position="161"/>
        <end position="168"/>
    </location>
    <ligand>
        <name>ATP</name>
        <dbReference type="ChEBI" id="CHEBI:30616"/>
    </ligand>
</feature>
<keyword evidence="1 3" id="KW-0547">Nucleotide-binding</keyword>
<keyword evidence="3 4" id="KW-0505">Motor protein</keyword>
<dbReference type="AlphaFoldDB" id="A0A164NIS9"/>
<keyword evidence="6" id="KW-0378">Hydrolase</keyword>
<dbReference type="PANTHER" id="PTHR24115:SF799">
    <property type="entry name" value="KINESIN-LIKE PROTEIN"/>
    <property type="match status" value="1"/>
</dbReference>
<dbReference type="Pfam" id="PF00225">
    <property type="entry name" value="Kinesin"/>
    <property type="match status" value="1"/>
</dbReference>
<proteinExistence type="inferred from homology"/>
<keyword evidence="7" id="KW-1185">Reference proteome</keyword>
<dbReference type="GO" id="GO:0003777">
    <property type="term" value="F:microtubule motor activity"/>
    <property type="evidence" value="ECO:0007669"/>
    <property type="project" value="InterPro"/>
</dbReference>
<evidence type="ECO:0000259" key="5">
    <source>
        <dbReference type="PROSITE" id="PS50067"/>
    </source>
</evidence>
<dbReference type="PROSITE" id="PS50067">
    <property type="entry name" value="KINESIN_MOTOR_2"/>
    <property type="match status" value="1"/>
</dbReference>
<organism evidence="6 7">
    <name type="scientific">Sistotremastrum niveocremeum HHB9708</name>
    <dbReference type="NCBI Taxonomy" id="1314777"/>
    <lineage>
        <taxon>Eukaryota</taxon>
        <taxon>Fungi</taxon>
        <taxon>Dikarya</taxon>
        <taxon>Basidiomycota</taxon>
        <taxon>Agaricomycotina</taxon>
        <taxon>Agaricomycetes</taxon>
        <taxon>Sistotremastrales</taxon>
        <taxon>Sistotremastraceae</taxon>
        <taxon>Sertulicium</taxon>
        <taxon>Sertulicium niveocremeum</taxon>
    </lineage>
</organism>
<dbReference type="PANTHER" id="PTHR24115">
    <property type="entry name" value="KINESIN-RELATED"/>
    <property type="match status" value="1"/>
</dbReference>
<name>A0A164NIS9_9AGAM</name>
<dbReference type="GO" id="GO:0007018">
    <property type="term" value="P:microtubule-based movement"/>
    <property type="evidence" value="ECO:0007669"/>
    <property type="project" value="InterPro"/>
</dbReference>
<protein>
    <recommendedName>
        <fullName evidence="4">Kinesin-like protein</fullName>
    </recommendedName>
</protein>
<dbReference type="GO" id="GO:0016887">
    <property type="term" value="F:ATP hydrolysis activity"/>
    <property type="evidence" value="ECO:0007669"/>
    <property type="project" value="TreeGrafter"/>
</dbReference>
<dbReference type="GO" id="GO:0005524">
    <property type="term" value="F:ATP binding"/>
    <property type="evidence" value="ECO:0007669"/>
    <property type="project" value="UniProtKB-UniRule"/>
</dbReference>
<reference evidence="6 7" key="1">
    <citation type="journal article" date="2016" name="Mol. Biol. Evol.">
        <title>Comparative Genomics of Early-Diverging Mushroom-Forming Fungi Provides Insights into the Origins of Lignocellulose Decay Capabilities.</title>
        <authorList>
            <person name="Nagy L.G."/>
            <person name="Riley R."/>
            <person name="Tritt A."/>
            <person name="Adam C."/>
            <person name="Daum C."/>
            <person name="Floudas D."/>
            <person name="Sun H."/>
            <person name="Yadav J.S."/>
            <person name="Pangilinan J."/>
            <person name="Larsson K.H."/>
            <person name="Matsuura K."/>
            <person name="Barry K."/>
            <person name="Labutti K."/>
            <person name="Kuo R."/>
            <person name="Ohm R.A."/>
            <person name="Bhattacharya S.S."/>
            <person name="Shirouzu T."/>
            <person name="Yoshinaga Y."/>
            <person name="Martin F.M."/>
            <person name="Grigoriev I.V."/>
            <person name="Hibbett D.S."/>
        </authorList>
    </citation>
    <scope>NUCLEOTIDE SEQUENCE [LARGE SCALE GENOMIC DNA]</scope>
    <source>
        <strain evidence="6 7">HHB9708</strain>
    </source>
</reference>
<evidence type="ECO:0000256" key="3">
    <source>
        <dbReference type="PROSITE-ProRule" id="PRU00283"/>
    </source>
</evidence>
<evidence type="ECO:0000256" key="4">
    <source>
        <dbReference type="RuleBase" id="RU000394"/>
    </source>
</evidence>